<dbReference type="EMBL" id="JAPTNE010000005">
    <property type="protein sequence ID" value="MCZ0806154.1"/>
    <property type="molecule type" value="Genomic_DNA"/>
</dbReference>
<accession>A0AAP3DD46</accession>
<evidence type="ECO:0000313" key="1">
    <source>
        <dbReference type="EMBL" id="MCZ0806154.1"/>
    </source>
</evidence>
<sequence>MKKHLSILSLTVIMSLGLLRVNTLSVQENAGLIKQMSDQIGI</sequence>
<name>A0AAP3DD46_BRELA</name>
<reference evidence="1" key="1">
    <citation type="submission" date="2022-09" db="EMBL/GenBank/DDBJ databases">
        <title>Genome analysis and characterization of larvicidal activity of Brevibacillus strains.</title>
        <authorList>
            <person name="Patrusheva E.V."/>
            <person name="Izotova A.O."/>
            <person name="Toshchakov S.V."/>
            <person name="Sineoky S.P."/>
        </authorList>
    </citation>
    <scope>NUCLEOTIDE SEQUENCE</scope>
    <source>
        <strain evidence="1">VKPM_B-13247</strain>
    </source>
</reference>
<dbReference type="Proteomes" id="UP001077662">
    <property type="component" value="Unassembled WGS sequence"/>
</dbReference>
<dbReference type="RefSeq" id="WP_258073213.1">
    <property type="nucleotide sequence ID" value="NZ_JANSGW010000005.1"/>
</dbReference>
<organism evidence="1 2">
    <name type="scientific">Brevibacillus laterosporus</name>
    <name type="common">Bacillus laterosporus</name>
    <dbReference type="NCBI Taxonomy" id="1465"/>
    <lineage>
        <taxon>Bacteria</taxon>
        <taxon>Bacillati</taxon>
        <taxon>Bacillota</taxon>
        <taxon>Bacilli</taxon>
        <taxon>Bacillales</taxon>
        <taxon>Paenibacillaceae</taxon>
        <taxon>Brevibacillus</taxon>
    </lineage>
</organism>
<gene>
    <name evidence="1" type="ORF">O0554_04345</name>
</gene>
<evidence type="ECO:0000313" key="2">
    <source>
        <dbReference type="Proteomes" id="UP001077662"/>
    </source>
</evidence>
<comment type="caution">
    <text evidence="1">The sequence shown here is derived from an EMBL/GenBank/DDBJ whole genome shotgun (WGS) entry which is preliminary data.</text>
</comment>
<dbReference type="AlphaFoldDB" id="A0AAP3DD46"/>
<proteinExistence type="predicted"/>
<protein>
    <submittedName>
        <fullName evidence="1">Uncharacterized protein</fullName>
    </submittedName>
</protein>